<dbReference type="EMBL" id="CM020620">
    <property type="protein sequence ID" value="KAK1870454.1"/>
    <property type="molecule type" value="Genomic_DNA"/>
</dbReference>
<proteinExistence type="predicted"/>
<name>A0ACC3CJP6_PYRYE</name>
<evidence type="ECO:0000313" key="1">
    <source>
        <dbReference type="EMBL" id="KAK1870454.1"/>
    </source>
</evidence>
<sequence>MIIGRVRNVRVLVRSVRDTEIADVKRYIKSFTTTGYDWAHGMIKVTEDFTQDNDREFEPLVRRDGKPMTETEVLSLGLDSNESTVQSKLMDTADVVVFLTHWVRGKHNERRLKHLAGLKLGVTKTGDLLNELLKEKIGGLCKDDGTMAYGVASMRRMLNIGLLGLEDSASTRYMVEKLKASKVKDGSDGSFALDTLISPIMLYAESIYTDKEAVRLRLLKMAWEYTCHRTPDKKTAPASDEASAQAATIHASTGSLDLLQQTRPGATMTLGDELTDLFVKHYTEAGNEAPKAGQSVSKLVLAMQYPFVLKYLPSWKKMVDEFIAPPPPPPPPPAKKKPSKKKQSKKGGGKSKSKKGKKSTTGGDAGASTGDAPCHPDAGAPPSGGVSPGTGLEAQPGAAGAAGAHGGGDAQTVKDASGGGEGDGVKDKEAGEAGTADSVGDGGKGDDDGTGKDPRKRKRHSGVGGEKRRSKRSRHPPPELGELVAVPTDQQLRAQLVRGMSVRAKSPFARAPTEHQGRDVLPGDAWKDIDKCVSLFMAQQGVKLLTGMPGVPTSLPDDDSGVHSLLGGAACLAFAKTLVECGWVIIENAVQDGMPRLLQGGPSSVDAVLDHYVHLFPGEAEVAKAAASPGTRTTPSVWAPIHNVDTDLDKVHLADGQGRFSVPVKMVASSDDATQSFVFIRKLHADACMAAIANQILEAVPAAEGRSSAPPVVRTPKTGARLLLTTENAVRQRPHIDSGLLEDKLQQEEIKSVEDAGASFTGADKIEPTEDNEVQVTFASNASPSLSAVPAVDGADAPTSRDGKAGAAADKPSSLPDENEDVDMSDVVGGEVESSEESSSSYEVSEDETDVKAADDKGQDAKESDAMEEDGGDDNDDVGSAKDTSVNGEDEEDDGGSNVGGDGEDSEGKDA</sequence>
<protein>
    <submittedName>
        <fullName evidence="1">Uncharacterized protein</fullName>
    </submittedName>
</protein>
<reference evidence="1" key="1">
    <citation type="submission" date="2019-11" db="EMBL/GenBank/DDBJ databases">
        <title>Nori genome reveals adaptations in red seaweeds to the harsh intertidal environment.</title>
        <authorList>
            <person name="Wang D."/>
            <person name="Mao Y."/>
        </authorList>
    </citation>
    <scope>NUCLEOTIDE SEQUENCE</scope>
    <source>
        <tissue evidence="1">Gametophyte</tissue>
    </source>
</reference>
<accession>A0ACC3CJP6</accession>
<organism evidence="1 2">
    <name type="scientific">Pyropia yezoensis</name>
    <name type="common">Susabi-nori</name>
    <name type="synonym">Porphyra yezoensis</name>
    <dbReference type="NCBI Taxonomy" id="2788"/>
    <lineage>
        <taxon>Eukaryota</taxon>
        <taxon>Rhodophyta</taxon>
        <taxon>Bangiophyceae</taxon>
        <taxon>Bangiales</taxon>
        <taxon>Bangiaceae</taxon>
        <taxon>Pyropia</taxon>
    </lineage>
</organism>
<comment type="caution">
    <text evidence="1">The sequence shown here is derived from an EMBL/GenBank/DDBJ whole genome shotgun (WGS) entry which is preliminary data.</text>
</comment>
<evidence type="ECO:0000313" key="2">
    <source>
        <dbReference type="Proteomes" id="UP000798662"/>
    </source>
</evidence>
<dbReference type="Proteomes" id="UP000798662">
    <property type="component" value="Chromosome 3"/>
</dbReference>
<keyword evidence="2" id="KW-1185">Reference proteome</keyword>
<gene>
    <name evidence="1" type="ORF">I4F81_012913</name>
</gene>